<accession>A0A4R7B802</accession>
<reference evidence="1 2" key="1">
    <citation type="submission" date="2019-03" db="EMBL/GenBank/DDBJ databases">
        <title>Genomic Encyclopedia of Type Strains, Phase III (KMG-III): the genomes of soil and plant-associated and newly described type strains.</title>
        <authorList>
            <person name="Whitman W."/>
        </authorList>
    </citation>
    <scope>NUCLEOTIDE SEQUENCE [LARGE SCALE GENOMIC DNA]</scope>
    <source>
        <strain evidence="1 2">CECT 8976</strain>
    </source>
</reference>
<comment type="caution">
    <text evidence="1">The sequence shown here is derived from an EMBL/GenBank/DDBJ whole genome shotgun (WGS) entry which is preliminary data.</text>
</comment>
<evidence type="ECO:0000313" key="1">
    <source>
        <dbReference type="EMBL" id="TDR79982.1"/>
    </source>
</evidence>
<dbReference type="EMBL" id="SNZP01000006">
    <property type="protein sequence ID" value="TDR79982.1"/>
    <property type="molecule type" value="Genomic_DNA"/>
</dbReference>
<keyword evidence="2" id="KW-1185">Reference proteome</keyword>
<evidence type="ECO:0000313" key="2">
    <source>
        <dbReference type="Proteomes" id="UP000295611"/>
    </source>
</evidence>
<organism evidence="1 2">
    <name type="scientific">Paludibacterium purpuratum</name>
    <dbReference type="NCBI Taxonomy" id="1144873"/>
    <lineage>
        <taxon>Bacteria</taxon>
        <taxon>Pseudomonadati</taxon>
        <taxon>Pseudomonadota</taxon>
        <taxon>Betaproteobacteria</taxon>
        <taxon>Neisseriales</taxon>
        <taxon>Chromobacteriaceae</taxon>
        <taxon>Paludibacterium</taxon>
    </lineage>
</organism>
<name>A0A4R7B802_9NEIS</name>
<sequence length="66" mass="6911">MPPPTASFPMPPAQLMQAAPKLMAIGKRVDASQALVVIADNYGACKATADRLAGLQAWVAAMSRKD</sequence>
<dbReference type="Proteomes" id="UP000295611">
    <property type="component" value="Unassembled WGS sequence"/>
</dbReference>
<proteinExistence type="predicted"/>
<protein>
    <submittedName>
        <fullName evidence="1">Uncharacterized protein</fullName>
    </submittedName>
</protein>
<gene>
    <name evidence="1" type="ORF">DFP86_106122</name>
</gene>
<dbReference type="AlphaFoldDB" id="A0A4R7B802"/>